<dbReference type="RefSeq" id="WP_106269351.1">
    <property type="nucleotide sequence ID" value="NZ_PVTX01000011.1"/>
</dbReference>
<dbReference type="InterPro" id="IPR012506">
    <property type="entry name" value="TMEM86B-like"/>
</dbReference>
<evidence type="ECO:0000256" key="6">
    <source>
        <dbReference type="SAM" id="Phobius"/>
    </source>
</evidence>
<sequence>MTTADRPEHPLLATRSARVAAGLLATLTAAHLVAQLLDAGVVAETTQWFLMPALAATLWCTTATPRTRMVRLTLVALGFSWVGDTLPDGFTGDAAYLAMVGAFLCAQVVYVAAFWPSWRESVLALHPAAAAVYVFLAVTLLTLCLPGAPGVLAVAVVVYALCLTTMAVLATGVHRLAWLGGLLFLFSDAMIALGEFSDAVPSLSGFWIMATYVLGQVLLVAGVVARQTTARAVV</sequence>
<keyword evidence="3 6" id="KW-0812">Transmembrane</keyword>
<evidence type="ECO:0000256" key="4">
    <source>
        <dbReference type="ARBA" id="ARBA00022989"/>
    </source>
</evidence>
<feature type="transmembrane region" description="Helical" evidence="6">
    <location>
        <begin position="206"/>
        <end position="225"/>
    </location>
</feature>
<evidence type="ECO:0000256" key="5">
    <source>
        <dbReference type="ARBA" id="ARBA00023136"/>
    </source>
</evidence>
<dbReference type="Proteomes" id="UP000239895">
    <property type="component" value="Unassembled WGS sequence"/>
</dbReference>
<feature type="transmembrane region" description="Helical" evidence="6">
    <location>
        <begin position="122"/>
        <end position="143"/>
    </location>
</feature>
<evidence type="ECO:0000313" key="8">
    <source>
        <dbReference type="Proteomes" id="UP000239895"/>
    </source>
</evidence>
<dbReference type="EMBL" id="PVTX01000011">
    <property type="protein sequence ID" value="PRZ04009.1"/>
    <property type="molecule type" value="Genomic_DNA"/>
</dbReference>
<name>A0ABX5EAK0_9MICO</name>
<feature type="transmembrane region" description="Helical" evidence="6">
    <location>
        <begin position="149"/>
        <end position="169"/>
    </location>
</feature>
<evidence type="ECO:0000313" key="7">
    <source>
        <dbReference type="EMBL" id="PRZ04009.1"/>
    </source>
</evidence>
<gene>
    <name evidence="7" type="ORF">BCL65_11143</name>
</gene>
<keyword evidence="4 6" id="KW-1133">Transmembrane helix</keyword>
<dbReference type="PANTHER" id="PTHR31885:SF6">
    <property type="entry name" value="GH04784P"/>
    <property type="match status" value="1"/>
</dbReference>
<evidence type="ECO:0000256" key="2">
    <source>
        <dbReference type="ARBA" id="ARBA00007375"/>
    </source>
</evidence>
<dbReference type="Pfam" id="PF07947">
    <property type="entry name" value="YhhN"/>
    <property type="match status" value="1"/>
</dbReference>
<protein>
    <submittedName>
        <fullName evidence="7">YhhN-like protein</fullName>
    </submittedName>
</protein>
<organism evidence="7 8">
    <name type="scientific">Isoptericola halotolerans</name>
    <dbReference type="NCBI Taxonomy" id="300560"/>
    <lineage>
        <taxon>Bacteria</taxon>
        <taxon>Bacillati</taxon>
        <taxon>Actinomycetota</taxon>
        <taxon>Actinomycetes</taxon>
        <taxon>Micrococcales</taxon>
        <taxon>Promicromonosporaceae</taxon>
        <taxon>Isoptericola</taxon>
    </lineage>
</organism>
<comment type="subcellular location">
    <subcellularLocation>
        <location evidence="1">Membrane</location>
        <topology evidence="1">Multi-pass membrane protein</topology>
    </subcellularLocation>
</comment>
<feature type="transmembrane region" description="Helical" evidence="6">
    <location>
        <begin position="176"/>
        <end position="194"/>
    </location>
</feature>
<accession>A0ABX5EAK0</accession>
<proteinExistence type="inferred from homology"/>
<keyword evidence="8" id="KW-1185">Reference proteome</keyword>
<comment type="similarity">
    <text evidence="2">Belongs to the TMEM86 family.</text>
</comment>
<dbReference type="PANTHER" id="PTHR31885">
    <property type="entry name" value="GH04784P"/>
    <property type="match status" value="1"/>
</dbReference>
<reference evidence="7 8" key="1">
    <citation type="submission" date="2018-03" db="EMBL/GenBank/DDBJ databases">
        <title>Comparative analysis of microorganisms from saline springs in Andes Mountain Range, Colombia.</title>
        <authorList>
            <person name="Rubin E."/>
        </authorList>
    </citation>
    <scope>NUCLEOTIDE SEQUENCE [LARGE SCALE GENOMIC DNA]</scope>
    <source>
        <strain evidence="7 8">CG 23</strain>
    </source>
</reference>
<comment type="caution">
    <text evidence="7">The sequence shown here is derived from an EMBL/GenBank/DDBJ whole genome shotgun (WGS) entry which is preliminary data.</text>
</comment>
<keyword evidence="5 6" id="KW-0472">Membrane</keyword>
<evidence type="ECO:0000256" key="1">
    <source>
        <dbReference type="ARBA" id="ARBA00004141"/>
    </source>
</evidence>
<evidence type="ECO:0000256" key="3">
    <source>
        <dbReference type="ARBA" id="ARBA00022692"/>
    </source>
</evidence>
<feature type="transmembrane region" description="Helical" evidence="6">
    <location>
        <begin position="94"/>
        <end position="115"/>
    </location>
</feature>